<dbReference type="AlphaFoldDB" id="A0A0H4KCW6"/>
<proteinExistence type="predicted"/>
<evidence type="ECO:0000313" key="2">
    <source>
        <dbReference type="Proteomes" id="UP000036202"/>
    </source>
</evidence>
<dbReference type="RefSeq" id="WP_046216918.1">
    <property type="nucleotide sequence ID" value="NZ_CP011974.1"/>
</dbReference>
<evidence type="ECO:0000313" key="1">
    <source>
        <dbReference type="EMBL" id="AKO91957.1"/>
    </source>
</evidence>
<keyword evidence="2" id="KW-1185">Reference proteome</keyword>
<reference evidence="2" key="2">
    <citation type="submission" date="2015-06" db="EMBL/GenBank/DDBJ databases">
        <title>Genome Sequence of Bacillus endophyticus and Analysis of its Companion Mechanism in the Ketogulonigenium vulgare-Bacillus strain Consortium.</title>
        <authorList>
            <person name="Jia N."/>
            <person name="Du J."/>
            <person name="Ding M.-Z."/>
            <person name="Gao F."/>
            <person name="Yuan Y.-J."/>
        </authorList>
    </citation>
    <scope>NUCLEOTIDE SEQUENCE [LARGE SCALE GENOMIC DNA]</scope>
    <source>
        <strain evidence="2">Hbe603</strain>
    </source>
</reference>
<dbReference type="Proteomes" id="UP000036202">
    <property type="component" value="Chromosome"/>
</dbReference>
<dbReference type="EMBL" id="CP011974">
    <property type="protein sequence ID" value="AKO91957.1"/>
    <property type="molecule type" value="Genomic_DNA"/>
</dbReference>
<sequence length="91" mass="10633">MQTVELSLNDVSKQQLEEMKHALGMSYKSKPYRNYFHVNEPDDDWEDLVNKGFAKRGTGINKGTSTVYWLTYAATKLVYGKRISEKYYNEL</sequence>
<dbReference type="PATRIC" id="fig|135735.6.peg.1524"/>
<name>A0A0H4KCW6_9BACI</name>
<gene>
    <name evidence="1" type="ORF">BEH_07500</name>
</gene>
<protein>
    <submittedName>
        <fullName evidence="1">Uncharacterized protein</fullName>
    </submittedName>
</protein>
<dbReference type="KEGG" id="beo:BEH_07500"/>
<accession>A0A0H4KCW6</accession>
<organism evidence="1 2">
    <name type="scientific">Priestia filamentosa</name>
    <dbReference type="NCBI Taxonomy" id="1402861"/>
    <lineage>
        <taxon>Bacteria</taxon>
        <taxon>Bacillati</taxon>
        <taxon>Bacillota</taxon>
        <taxon>Bacilli</taxon>
        <taxon>Bacillales</taxon>
        <taxon>Bacillaceae</taxon>
        <taxon>Priestia</taxon>
    </lineage>
</organism>
<dbReference type="OrthoDB" id="2990884at2"/>
<reference evidence="1 2" key="1">
    <citation type="journal article" date="2015" name="PLoS ONE">
        <title>Genome Sequence of Bacillus endophyticus and Analysis of Its Companion Mechanism in the Ketogulonigenium vulgare-Bacillus Strain Consortium.</title>
        <authorList>
            <person name="Jia N."/>
            <person name="Du J."/>
            <person name="Ding M.Z."/>
            <person name="Gao F."/>
            <person name="Yuan Y.J."/>
        </authorList>
    </citation>
    <scope>NUCLEOTIDE SEQUENCE [LARGE SCALE GENOMIC DNA]</scope>
    <source>
        <strain evidence="1 2">Hbe603</strain>
    </source>
</reference>